<keyword evidence="2" id="KW-0479">Metal-binding</keyword>
<feature type="binding site" evidence="2">
    <location>
        <position position="41"/>
    </location>
    <ligand>
        <name>Fe cation</name>
        <dbReference type="ChEBI" id="CHEBI:24875"/>
        <label>2</label>
    </ligand>
</feature>
<name>A0A6G8Q770_9ACTN</name>
<feature type="binding site" evidence="2">
    <location>
        <position position="69"/>
    </location>
    <ligand>
        <name>Fe cation</name>
        <dbReference type="ChEBI" id="CHEBI:24875"/>
        <label>2</label>
    </ligand>
</feature>
<dbReference type="PIRSF" id="PIRSF004789">
    <property type="entry name" value="DR1281"/>
    <property type="match status" value="1"/>
</dbReference>
<dbReference type="EMBL" id="CP045119">
    <property type="protein sequence ID" value="QIN82293.1"/>
    <property type="molecule type" value="Genomic_DNA"/>
</dbReference>
<keyword evidence="4" id="KW-1185">Reference proteome</keyword>
<feature type="binding site" evidence="2">
    <location>
        <position position="178"/>
    </location>
    <ligand>
        <name>Fe cation</name>
        <dbReference type="ChEBI" id="CHEBI:24875"/>
        <label>2</label>
    </ligand>
</feature>
<dbReference type="RefSeq" id="WP_166174493.1">
    <property type="nucleotide sequence ID" value="NZ_CP045119.1"/>
</dbReference>
<feature type="binding site" evidence="2">
    <location>
        <position position="41"/>
    </location>
    <ligand>
        <name>Fe cation</name>
        <dbReference type="ChEBI" id="CHEBI:24875"/>
        <label>1</label>
    </ligand>
</feature>
<dbReference type="SUPFAM" id="SSF56300">
    <property type="entry name" value="Metallo-dependent phosphatases"/>
    <property type="match status" value="1"/>
</dbReference>
<dbReference type="GO" id="GO:0004113">
    <property type="term" value="F:2',3'-cyclic-nucleotide 3'-phosphodiesterase activity"/>
    <property type="evidence" value="ECO:0007669"/>
    <property type="project" value="TreeGrafter"/>
</dbReference>
<feature type="binding site" evidence="2">
    <location>
        <position position="153"/>
    </location>
    <ligand>
        <name>Fe cation</name>
        <dbReference type="ChEBI" id="CHEBI:24875"/>
        <label>2</label>
    </ligand>
</feature>
<accession>A0A6G8Q770</accession>
<evidence type="ECO:0000256" key="1">
    <source>
        <dbReference type="PIRSR" id="PIRSR004789-50"/>
    </source>
</evidence>
<dbReference type="AlphaFoldDB" id="A0A6G8Q770"/>
<evidence type="ECO:0000313" key="3">
    <source>
        <dbReference type="EMBL" id="QIN82293.1"/>
    </source>
</evidence>
<dbReference type="Proteomes" id="UP000501452">
    <property type="component" value="Chromosome"/>
</dbReference>
<evidence type="ECO:0000256" key="2">
    <source>
        <dbReference type="PIRSR" id="PIRSR004789-51"/>
    </source>
</evidence>
<dbReference type="InterPro" id="IPR029052">
    <property type="entry name" value="Metallo-depent_PP-like"/>
</dbReference>
<feature type="binding site" evidence="2">
    <location>
        <position position="180"/>
    </location>
    <ligand>
        <name>Fe cation</name>
        <dbReference type="ChEBI" id="CHEBI:24875"/>
        <label>1</label>
    </ligand>
</feature>
<dbReference type="Pfam" id="PF13277">
    <property type="entry name" value="YmdB"/>
    <property type="match status" value="1"/>
</dbReference>
<dbReference type="GO" id="GO:0046872">
    <property type="term" value="F:metal ion binding"/>
    <property type="evidence" value="ECO:0007669"/>
    <property type="project" value="UniProtKB-KW"/>
</dbReference>
<dbReference type="InterPro" id="IPR005235">
    <property type="entry name" value="YmdB-like"/>
</dbReference>
<feature type="binding site" evidence="2">
    <location>
        <position position="10"/>
    </location>
    <ligand>
        <name>Fe cation</name>
        <dbReference type="ChEBI" id="CHEBI:24875"/>
        <label>1</label>
    </ligand>
</feature>
<proteinExistence type="predicted"/>
<gene>
    <name evidence="3" type="ORF">GBA63_06230</name>
</gene>
<reference evidence="3 4" key="1">
    <citation type="submission" date="2019-10" db="EMBL/GenBank/DDBJ databases">
        <title>Rubrobacter sp nov SCSIO 52090 isolated from a deep-sea sediment in the South China Sea.</title>
        <authorList>
            <person name="Chen R.W."/>
        </authorList>
    </citation>
    <scope>NUCLEOTIDE SEQUENCE [LARGE SCALE GENOMIC DNA]</scope>
    <source>
        <strain evidence="3 4">SCSIO 52909</strain>
    </source>
</reference>
<feature type="binding site" evidence="2">
    <location>
        <position position="42"/>
    </location>
    <ligand>
        <name>Fe cation</name>
        <dbReference type="ChEBI" id="CHEBI:24875"/>
        <label>1</label>
    </ligand>
</feature>
<protein>
    <submittedName>
        <fullName evidence="3">Metallophosphoesterase</fullName>
    </submittedName>
</protein>
<evidence type="ECO:0000313" key="4">
    <source>
        <dbReference type="Proteomes" id="UP000501452"/>
    </source>
</evidence>
<dbReference type="Gene3D" id="3.60.21.10">
    <property type="match status" value="1"/>
</dbReference>
<dbReference type="PANTHER" id="PTHR36303">
    <property type="entry name" value="2',3'-CYCLIC-NUCLEOTIDE 2'-PHOSPHODIESTERASE"/>
    <property type="match status" value="1"/>
</dbReference>
<dbReference type="KEGG" id="rub:GBA63_06230"/>
<dbReference type="PANTHER" id="PTHR36303:SF1">
    <property type="entry name" value="2',3'-CYCLIC-NUCLEOTIDE 2'-PHOSPHODIESTERASE"/>
    <property type="match status" value="1"/>
</dbReference>
<feature type="active site" description="Proton donor" evidence="1">
    <location>
        <position position="70"/>
    </location>
</feature>
<sequence>MTFRLLFVGDVVGPSGCAAALDLIPRLREDLALDAVVANAENSASTGRGISAESGAALLEVANFLTLGNHAFDAKGHEAFLENEERVIRPANFDGHYPGRGWDAFEAGGVRVGVVNVLGKVFIDRTKMSAFEAADRALEDLEDRAEVILVDSHAEATGEKQALGYHLAGRAQAVLGTHTHVATADAQVLPGGTAYASDVGMTGCSESVIGFDRIDFLGLFVPNGRERGRGIHVETRGPVVLNAALVEFDPGARRAVCIEPVRREWGPAV</sequence>
<organism evidence="3 4">
    <name type="scientific">Rubrobacter tropicus</name>
    <dbReference type="NCBI Taxonomy" id="2653851"/>
    <lineage>
        <taxon>Bacteria</taxon>
        <taxon>Bacillati</taxon>
        <taxon>Actinomycetota</taxon>
        <taxon>Rubrobacteria</taxon>
        <taxon>Rubrobacterales</taxon>
        <taxon>Rubrobacteraceae</taxon>
        <taxon>Rubrobacter</taxon>
    </lineage>
</organism>